<sequence>MALKLTQPQLGARETLQSEGNQYDFDHITYSLVLVKSKYGLGTIFLNIPQSVTE</sequence>
<evidence type="ECO:0000313" key="1">
    <source>
        <dbReference type="EMBL" id="CEK53707.1"/>
    </source>
</evidence>
<organism evidence="1">
    <name type="scientific">Arion vulgaris</name>
    <dbReference type="NCBI Taxonomy" id="1028688"/>
    <lineage>
        <taxon>Eukaryota</taxon>
        <taxon>Metazoa</taxon>
        <taxon>Spiralia</taxon>
        <taxon>Lophotrochozoa</taxon>
        <taxon>Mollusca</taxon>
        <taxon>Gastropoda</taxon>
        <taxon>Heterobranchia</taxon>
        <taxon>Euthyneura</taxon>
        <taxon>Panpulmonata</taxon>
        <taxon>Eupulmonata</taxon>
        <taxon>Stylommatophora</taxon>
        <taxon>Helicina</taxon>
        <taxon>Arionoidea</taxon>
        <taxon>Arionidae</taxon>
        <taxon>Arion</taxon>
    </lineage>
</organism>
<gene>
    <name evidence="1" type="primary">ORF21047</name>
</gene>
<dbReference type="AlphaFoldDB" id="A0A0B6YBK4"/>
<feature type="non-terminal residue" evidence="1">
    <location>
        <position position="54"/>
    </location>
</feature>
<accession>A0A0B6YBK4</accession>
<name>A0A0B6YBK4_9EUPU</name>
<protein>
    <submittedName>
        <fullName evidence="1">Uncharacterized protein</fullName>
    </submittedName>
</protein>
<dbReference type="EMBL" id="HACG01006842">
    <property type="protein sequence ID" value="CEK53707.1"/>
    <property type="molecule type" value="Transcribed_RNA"/>
</dbReference>
<reference evidence="1" key="1">
    <citation type="submission" date="2014-12" db="EMBL/GenBank/DDBJ databases">
        <title>Insight into the proteome of Arion vulgaris.</title>
        <authorList>
            <person name="Aradska J."/>
            <person name="Bulat T."/>
            <person name="Smidak R."/>
            <person name="Sarate P."/>
            <person name="Gangsoo J."/>
            <person name="Sialana F."/>
            <person name="Bilban M."/>
            <person name="Lubec G."/>
        </authorList>
    </citation>
    <scope>NUCLEOTIDE SEQUENCE</scope>
    <source>
        <tissue evidence="1">Skin</tissue>
    </source>
</reference>
<proteinExistence type="predicted"/>